<feature type="compositionally biased region" description="Low complexity" evidence="6">
    <location>
        <begin position="926"/>
        <end position="946"/>
    </location>
</feature>
<gene>
    <name evidence="7" type="primary">MED23_2</name>
    <name evidence="7" type="ORF">A4A49_13029</name>
</gene>
<feature type="region of interest" description="Disordered" evidence="6">
    <location>
        <begin position="905"/>
        <end position="951"/>
    </location>
</feature>
<dbReference type="GO" id="GO:0010628">
    <property type="term" value="P:positive regulation of gene expression"/>
    <property type="evidence" value="ECO:0007669"/>
    <property type="project" value="TreeGrafter"/>
</dbReference>
<keyword evidence="8" id="KW-1185">Reference proteome</keyword>
<dbReference type="EMBL" id="MJEQ01000585">
    <property type="protein sequence ID" value="OIT35246.1"/>
    <property type="molecule type" value="Genomic_DNA"/>
</dbReference>
<dbReference type="PANTHER" id="PTHR12691">
    <property type="entry name" value="MEDIATOR OF RNA POLYMERASE II TRANSCRIPTION SUBUNIT 23"/>
    <property type="match status" value="1"/>
</dbReference>
<accession>A0A314L0T3</accession>
<organism evidence="7 8">
    <name type="scientific">Nicotiana attenuata</name>
    <name type="common">Coyote tobacco</name>
    <dbReference type="NCBI Taxonomy" id="49451"/>
    <lineage>
        <taxon>Eukaryota</taxon>
        <taxon>Viridiplantae</taxon>
        <taxon>Streptophyta</taxon>
        <taxon>Embryophyta</taxon>
        <taxon>Tracheophyta</taxon>
        <taxon>Spermatophyta</taxon>
        <taxon>Magnoliopsida</taxon>
        <taxon>eudicotyledons</taxon>
        <taxon>Gunneridae</taxon>
        <taxon>Pentapetalae</taxon>
        <taxon>asterids</taxon>
        <taxon>lamiids</taxon>
        <taxon>Solanales</taxon>
        <taxon>Solanaceae</taxon>
        <taxon>Nicotianoideae</taxon>
        <taxon>Nicotianeae</taxon>
        <taxon>Nicotiana</taxon>
    </lineage>
</organism>
<feature type="region of interest" description="Disordered" evidence="6">
    <location>
        <begin position="1"/>
        <end position="41"/>
    </location>
</feature>
<evidence type="ECO:0000256" key="4">
    <source>
        <dbReference type="ARBA" id="ARBA00023163"/>
    </source>
</evidence>
<keyword evidence="4" id="KW-0804">Transcription</keyword>
<evidence type="ECO:0000313" key="8">
    <source>
        <dbReference type="Proteomes" id="UP000187609"/>
    </source>
</evidence>
<sequence length="1896" mass="214977">MLRAPTPTSHSNQATPEMEQPPPPPPQLRSSSSSSVFRSHHHHFHPSRPAILDLFNLYLGLKNSGQKSDDSIREPPKGELGFTFWSCTRALLITEEEKVYYTCNQHHFLLLFKKRTVVNQPELVRDYGPEVGNEANPVGTIGPRVSQLVLVSPFPAPSHFSSGFESVDETENSKADHVFDELPEKYENKDSLALFTGKQVFDEISHTTLAKLSNDSFCENVSLQTTVPAEVLDDMRGSNTKEEENSRHNVALFKNSPQKDLSGFLVPFARQGIMISNASARVAEIAYPIDGALWPRTISWLLNSLEGIRGGKQSRLSLYLIFGIHKCNWVDTGQERNLPGFLLSKSRGCARKDKIQGVLQAFAEGYSKQYIVFDHGPYLEYVTPYAVGSTFGDEKYVEEGTIKIRIELLAKKFPTGQGHDDLGGVELGVASCVTLKSSCATYKLLGESTENSLMQHFGGVTDHIVEQLNAPVLQSAICAYRNCNILAFSLESHFVGSDNKVILEYYGVAIVKDLTLVQVTSFMALLVDMYTNLEAMAHAQIICYDLPRRNPISLKFLIFDFDFDPKAQEEDSTRLFHQLMVVGVFLTNSILDAKQFEGSKILVIYRKLIWLLILGRLTDSKDPYFMNPLPHASILRKQFIRVDHNYKVLLRYNWWPHLGLIVYLQHYAHKLFISRLSKIHTKEHRALQCNIFLELRDKELLQHEEIGNLWIHGITYWSDLTLWLDVHNSFSFLESNLEDKVFFEDGSIVVNQPELVRDYGLEVGNEANPVGTIGPREIYRNKTQKRVTALNRELPPRNEQFVLDFGQLQSQFADQEQLRAVAESVLISLVIQCSSHAPHAEFLLFAICSLSSIGYINWDTFLPSLLSSVSSTEISASQGNQPSGAVSSANLTQSGLLPSSTAVASTSNFHSSNPASPLPTVHDVGSPVQSAAEPSSSAALSPMKSSDVNGTSQQSIAKVNLLTRDSAASSLRQTCCKIILTGLDSSLKPGTHAEVFHHMLNWLIYWDQKLHGVDEFDSAKYWKPDKALIEWLHSCLDVIWLLVENDKCRIPFYELLRSGLQFLENIPDDEALFTLILEIHRRRDMMAMHMQMLDQHLHCPTFGTPRLLPQATANSSGEAVTNMRYSPITYPSVLGEPLHGEDGVLGDSDTQKSSYNSLSYTLSRIRLLNHIGGIFMYAERLISVRSAASETMSDQEMKYDLAASIQKGSLDWERALRILKHALRNTPSPDWWRRVLLVAPCHRLHAQAPTPGAVFTSEMVCEAAIERIVELLKLTNSEINCWQEWLIFSDIFFFLVKSGCVDFVEFVDKLVLRLQEGDQQILRTNHVTWLLAQIIRVELVMNALNTDSRKVETTRKILSFHKEEKSSDPNNPQSILLDFISSCQNLRIWTLNTATREYLNNEQLQKGKQIDEWWRQVNKGERIMDYMNLDDRSIGMFWVVSYTMAQPACETVMHWLTSAGVTELLPGPNLQSNERLMVMREVSPLPISLLSGFSTNLCLKLAFQMEESMFSGQAVPSIAVVETYCRLMLISPHSLFRSLLTHLTSRNPTTLTKPGNTILVFEILNYRFLSLYRYQGKSKTLMYDVTKMISTLKGKRGDHRIFRLAENLCMNLILSLRDFFYVKREGKGPTEFTETLNRITIVTLAIIIKTRGIGEFDQLLYLQTMLEQILATSQHTWSEKTLHYFPSILRDALSGRMDKRGLAIQAWQQAETTVINQCTQLLSPSADPTYVMTYINHSFPQHRQYLCAGAWILMHGHPENINCINLGRVLREFSPEEVTANIYTMVDVLLHHIHLELQRGHPLQDLMLKACGNLSIFIWTHELLPPDILLLALIDRDDNPHALRIVINLLDSKELQQRVKLYLINRGPPEHWLSSGPFKRVELQKALGNYLSWKER</sequence>
<comment type="similarity">
    <text evidence="2">Belongs to the Mediator complex subunit 23 family.</text>
</comment>
<evidence type="ECO:0000256" key="1">
    <source>
        <dbReference type="ARBA" id="ARBA00004123"/>
    </source>
</evidence>
<dbReference type="PANTHER" id="PTHR12691:SF10">
    <property type="entry name" value="MEDIATOR OF RNA POLYMERASE II TRANSCRIPTION SUBUNIT 23"/>
    <property type="match status" value="1"/>
</dbReference>
<dbReference type="Proteomes" id="UP000187609">
    <property type="component" value="Unassembled WGS sequence"/>
</dbReference>
<evidence type="ECO:0000256" key="3">
    <source>
        <dbReference type="ARBA" id="ARBA00023015"/>
    </source>
</evidence>
<evidence type="ECO:0000256" key="6">
    <source>
        <dbReference type="SAM" id="MobiDB-lite"/>
    </source>
</evidence>
<dbReference type="GO" id="GO:0006357">
    <property type="term" value="P:regulation of transcription by RNA polymerase II"/>
    <property type="evidence" value="ECO:0007669"/>
    <property type="project" value="TreeGrafter"/>
</dbReference>
<comment type="subcellular location">
    <subcellularLocation>
        <location evidence="1">Nucleus</location>
    </subcellularLocation>
</comment>
<feature type="compositionally biased region" description="Polar residues" evidence="6">
    <location>
        <begin position="1"/>
        <end position="15"/>
    </location>
</feature>
<evidence type="ECO:0000256" key="2">
    <source>
        <dbReference type="ARBA" id="ARBA00010222"/>
    </source>
</evidence>
<dbReference type="Pfam" id="PF11573">
    <property type="entry name" value="Med23"/>
    <property type="match status" value="1"/>
</dbReference>
<feature type="compositionally biased region" description="Polar residues" evidence="6">
    <location>
        <begin position="905"/>
        <end position="915"/>
    </location>
</feature>
<dbReference type="STRING" id="49451.A0A314L0T3"/>
<feature type="compositionally biased region" description="Low complexity" evidence="6">
    <location>
        <begin position="28"/>
        <end position="37"/>
    </location>
</feature>
<dbReference type="GO" id="GO:0016592">
    <property type="term" value="C:mediator complex"/>
    <property type="evidence" value="ECO:0007669"/>
    <property type="project" value="TreeGrafter"/>
</dbReference>
<keyword evidence="5" id="KW-0539">Nucleus</keyword>
<dbReference type="InterPro" id="IPR021629">
    <property type="entry name" value="Mediator_Med23"/>
</dbReference>
<name>A0A314L0T3_NICAT</name>
<reference evidence="7" key="1">
    <citation type="submission" date="2016-11" db="EMBL/GenBank/DDBJ databases">
        <title>The genome of Nicotiana attenuata.</title>
        <authorList>
            <person name="Xu S."/>
            <person name="Brockmoeller T."/>
            <person name="Gaquerel E."/>
            <person name="Navarro A."/>
            <person name="Kuhl H."/>
            <person name="Gase K."/>
            <person name="Ling Z."/>
            <person name="Zhou W."/>
            <person name="Kreitzer C."/>
            <person name="Stanke M."/>
            <person name="Tang H."/>
            <person name="Lyons E."/>
            <person name="Pandey P."/>
            <person name="Pandey S.P."/>
            <person name="Timmermann B."/>
            <person name="Baldwin I.T."/>
        </authorList>
    </citation>
    <scope>NUCLEOTIDE SEQUENCE [LARGE SCALE GENOMIC DNA]</scope>
    <source>
        <strain evidence="7">UT</strain>
    </source>
</reference>
<evidence type="ECO:0000256" key="5">
    <source>
        <dbReference type="ARBA" id="ARBA00023242"/>
    </source>
</evidence>
<evidence type="ECO:0000313" key="7">
    <source>
        <dbReference type="EMBL" id="OIT35246.1"/>
    </source>
</evidence>
<proteinExistence type="inferred from homology"/>
<comment type="caution">
    <text evidence="7">The sequence shown here is derived from an EMBL/GenBank/DDBJ whole genome shotgun (WGS) entry which is preliminary data.</text>
</comment>
<protein>
    <submittedName>
        <fullName evidence="7">Mediator of rna polymerase ii transcription subunit 23</fullName>
    </submittedName>
</protein>
<dbReference type="GO" id="GO:0005667">
    <property type="term" value="C:transcription regulator complex"/>
    <property type="evidence" value="ECO:0007669"/>
    <property type="project" value="TreeGrafter"/>
</dbReference>
<dbReference type="Gramene" id="OIT35246">
    <property type="protein sequence ID" value="OIT35246"/>
    <property type="gene ID" value="A4A49_13029"/>
</dbReference>
<keyword evidence="3" id="KW-0805">Transcription regulation</keyword>